<organism evidence="1 2">
    <name type="scientific">Ferrimonas gelatinilytica</name>
    <dbReference type="NCBI Taxonomy" id="1255257"/>
    <lineage>
        <taxon>Bacteria</taxon>
        <taxon>Pseudomonadati</taxon>
        <taxon>Pseudomonadota</taxon>
        <taxon>Gammaproteobacteria</taxon>
        <taxon>Alteromonadales</taxon>
        <taxon>Ferrimonadaceae</taxon>
        <taxon>Ferrimonas</taxon>
    </lineage>
</organism>
<proteinExistence type="predicted"/>
<keyword evidence="2" id="KW-1185">Reference proteome</keyword>
<comment type="caution">
    <text evidence="1">The sequence shown here is derived from an EMBL/GenBank/DDBJ whole genome shotgun (WGS) entry which is preliminary data.</text>
</comment>
<dbReference type="Proteomes" id="UP001501600">
    <property type="component" value="Unassembled WGS sequence"/>
</dbReference>
<dbReference type="EMBL" id="BAABLF010000005">
    <property type="protein sequence ID" value="GAA5188669.1"/>
    <property type="molecule type" value="Genomic_DNA"/>
</dbReference>
<evidence type="ECO:0000313" key="2">
    <source>
        <dbReference type="Proteomes" id="UP001501600"/>
    </source>
</evidence>
<accession>A0ABP9RX62</accession>
<gene>
    <name evidence="1" type="ORF">GCM10025772_09170</name>
</gene>
<name>A0ABP9RX62_9GAMM</name>
<protein>
    <submittedName>
        <fullName evidence="1">Uncharacterized protein</fullName>
    </submittedName>
</protein>
<sequence>MDKLVKKSCAYYRPSTGKKPLPDSAWGEQRPWLDTKKPEAVLRASQRAEAYLPSARLMNFPSAVLILIFSPLEMYSGT</sequence>
<evidence type="ECO:0000313" key="1">
    <source>
        <dbReference type="EMBL" id="GAA5188669.1"/>
    </source>
</evidence>
<reference evidence="2" key="1">
    <citation type="journal article" date="2019" name="Int. J. Syst. Evol. Microbiol.">
        <title>The Global Catalogue of Microorganisms (GCM) 10K type strain sequencing project: providing services to taxonomists for standard genome sequencing and annotation.</title>
        <authorList>
            <consortium name="The Broad Institute Genomics Platform"/>
            <consortium name="The Broad Institute Genome Sequencing Center for Infectious Disease"/>
            <person name="Wu L."/>
            <person name="Ma J."/>
        </authorList>
    </citation>
    <scope>NUCLEOTIDE SEQUENCE [LARGE SCALE GENOMIC DNA]</scope>
    <source>
        <strain evidence="2">JCM 18720</strain>
    </source>
</reference>